<keyword evidence="4" id="KW-1185">Reference proteome</keyword>
<proteinExistence type="predicted"/>
<keyword evidence="2" id="KW-0812">Transmembrane</keyword>
<protein>
    <recommendedName>
        <fullName evidence="5">Leucine-rich repeat extensin-like protein 3</fullName>
    </recommendedName>
</protein>
<evidence type="ECO:0008006" key="5">
    <source>
        <dbReference type="Google" id="ProtNLM"/>
    </source>
</evidence>
<accession>A0A822ZZT2</accession>
<evidence type="ECO:0000313" key="4">
    <source>
        <dbReference type="Proteomes" id="UP000607653"/>
    </source>
</evidence>
<evidence type="ECO:0000256" key="1">
    <source>
        <dbReference type="SAM" id="MobiDB-lite"/>
    </source>
</evidence>
<keyword evidence="2" id="KW-1133">Transmembrane helix</keyword>
<organism evidence="3 4">
    <name type="scientific">Nelumbo nucifera</name>
    <name type="common">Sacred lotus</name>
    <dbReference type="NCBI Taxonomy" id="4432"/>
    <lineage>
        <taxon>Eukaryota</taxon>
        <taxon>Viridiplantae</taxon>
        <taxon>Streptophyta</taxon>
        <taxon>Embryophyta</taxon>
        <taxon>Tracheophyta</taxon>
        <taxon>Spermatophyta</taxon>
        <taxon>Magnoliopsida</taxon>
        <taxon>Proteales</taxon>
        <taxon>Nelumbonaceae</taxon>
        <taxon>Nelumbo</taxon>
    </lineage>
</organism>
<feature type="transmembrane region" description="Helical" evidence="2">
    <location>
        <begin position="128"/>
        <end position="149"/>
    </location>
</feature>
<evidence type="ECO:0000256" key="2">
    <source>
        <dbReference type="SAM" id="Phobius"/>
    </source>
</evidence>
<reference evidence="3 4" key="1">
    <citation type="journal article" date="2020" name="Mol. Biol. Evol.">
        <title>Distinct Expression and Methylation Patterns for Genes with Different Fates following a Single Whole-Genome Duplication in Flowering Plants.</title>
        <authorList>
            <person name="Shi T."/>
            <person name="Rahmani R.S."/>
            <person name="Gugger P.F."/>
            <person name="Wang M."/>
            <person name="Li H."/>
            <person name="Zhang Y."/>
            <person name="Li Z."/>
            <person name="Wang Q."/>
            <person name="Van de Peer Y."/>
            <person name="Marchal K."/>
            <person name="Chen J."/>
        </authorList>
    </citation>
    <scope>NUCLEOTIDE SEQUENCE [LARGE SCALE GENOMIC DNA]</scope>
    <source>
        <tissue evidence="3">Leaf</tissue>
    </source>
</reference>
<evidence type="ECO:0000313" key="3">
    <source>
        <dbReference type="EMBL" id="DAD49041.1"/>
    </source>
</evidence>
<dbReference type="Proteomes" id="UP000607653">
    <property type="component" value="Unassembled WGS sequence"/>
</dbReference>
<gene>
    <name evidence="3" type="ORF">HUJ06_018978</name>
</gene>
<name>A0A822ZZT2_NELNU</name>
<feature type="region of interest" description="Disordered" evidence="1">
    <location>
        <begin position="57"/>
        <end position="96"/>
    </location>
</feature>
<dbReference type="EMBL" id="DUZY01000008">
    <property type="protein sequence ID" value="DAD49041.1"/>
    <property type="molecule type" value="Genomic_DNA"/>
</dbReference>
<comment type="caution">
    <text evidence="3">The sequence shown here is derived from an EMBL/GenBank/DDBJ whole genome shotgun (WGS) entry which is preliminary data.</text>
</comment>
<keyword evidence="2" id="KW-0472">Membrane</keyword>
<dbReference type="AlphaFoldDB" id="A0A822ZZT2"/>
<sequence>MGHRGFLIGLVRVGIMGMILFARVSLEDRIGQPSTGLLCISDCVTCPVICAPPPPPPSPPPPPVHHSPSQSHDLHRPLPPSTRATPPPPPPPSDYLNIIPSVPSPPTVGQQTSSYPYHYFYASKAASLTLPASFASWLTILLFCCITFVCC</sequence>
<feature type="compositionally biased region" description="Pro residues" evidence="1">
    <location>
        <begin position="77"/>
        <end position="93"/>
    </location>
</feature>
<feature type="transmembrane region" description="Helical" evidence="2">
    <location>
        <begin position="6"/>
        <end position="26"/>
    </location>
</feature>